<feature type="binding site" evidence="15">
    <location>
        <position position="201"/>
    </location>
    <ligand>
        <name>5-phospho-alpha-D-ribose 1-diphosphate</name>
        <dbReference type="ChEBI" id="CHEBI:58017"/>
    </ligand>
</feature>
<evidence type="ECO:0000256" key="13">
    <source>
        <dbReference type="ARBA" id="ARBA00072146"/>
    </source>
</evidence>
<name>A0A8J7RID1_9BACT</name>
<protein>
    <recommendedName>
        <fullName evidence="13 15">Uracil phosphoribosyltransferase</fullName>
        <ecNumber evidence="3 15">2.4.2.9</ecNumber>
    </recommendedName>
    <alternativeName>
        <fullName evidence="10 15">UMP pyrophosphorylase</fullName>
    </alternativeName>
    <alternativeName>
        <fullName evidence="14 15">UPRTase</fullName>
    </alternativeName>
</protein>
<feature type="binding site" evidence="15">
    <location>
        <begin position="200"/>
        <end position="202"/>
    </location>
    <ligand>
        <name>uracil</name>
        <dbReference type="ChEBI" id="CHEBI:17568"/>
    </ligand>
</feature>
<evidence type="ECO:0000256" key="8">
    <source>
        <dbReference type="ARBA" id="ARBA00022842"/>
    </source>
</evidence>
<evidence type="ECO:0000256" key="2">
    <source>
        <dbReference type="ARBA" id="ARBA00009516"/>
    </source>
</evidence>
<comment type="function">
    <text evidence="12 15">Catalyzes the conversion of uracil and 5-phospho-alpha-D-ribose 1-diphosphate (PRPP) to UMP and diphosphate.</text>
</comment>
<keyword evidence="4 15" id="KW-0021">Allosteric enzyme</keyword>
<dbReference type="InterPro" id="IPR050054">
    <property type="entry name" value="UPRTase/APRTase"/>
</dbReference>
<dbReference type="GO" id="GO:0044206">
    <property type="term" value="P:UMP salvage"/>
    <property type="evidence" value="ECO:0007669"/>
    <property type="project" value="UniProtKB-UniRule"/>
</dbReference>
<reference evidence="17" key="1">
    <citation type="submission" date="2021-02" db="EMBL/GenBank/DDBJ databases">
        <title>Natronogracilivirga saccharolytica gen. nov. sp. nov. a new anaerobic, haloalkiliphilic carbohydrate-fermenting bacterium from soda lake and proposing of Cyclonatronumiaceae fam. nov. in the phylum Balneolaeota.</title>
        <authorList>
            <person name="Zhilina T.N."/>
            <person name="Sorokin D.Y."/>
            <person name="Zavarzina D.G."/>
            <person name="Toshchakov S.V."/>
            <person name="Kublanov I.V."/>
        </authorList>
    </citation>
    <scope>NUCLEOTIDE SEQUENCE</scope>
    <source>
        <strain evidence="17">Z-1702</strain>
    </source>
</reference>
<evidence type="ECO:0000256" key="10">
    <source>
        <dbReference type="ARBA" id="ARBA00031082"/>
    </source>
</evidence>
<dbReference type="GO" id="GO:0004845">
    <property type="term" value="F:uracil phosphoribosyltransferase activity"/>
    <property type="evidence" value="ECO:0007669"/>
    <property type="project" value="UniProtKB-UniRule"/>
</dbReference>
<feature type="binding site" evidence="15">
    <location>
        <begin position="132"/>
        <end position="140"/>
    </location>
    <ligand>
        <name>5-phospho-alpha-D-ribose 1-diphosphate</name>
        <dbReference type="ChEBI" id="CHEBI:58017"/>
    </ligand>
</feature>
<evidence type="ECO:0000256" key="6">
    <source>
        <dbReference type="ARBA" id="ARBA00022679"/>
    </source>
</evidence>
<evidence type="ECO:0000313" key="18">
    <source>
        <dbReference type="Proteomes" id="UP000673975"/>
    </source>
</evidence>
<dbReference type="NCBIfam" id="TIGR01091">
    <property type="entry name" value="upp"/>
    <property type="match status" value="1"/>
</dbReference>
<dbReference type="GO" id="GO:0005525">
    <property type="term" value="F:GTP binding"/>
    <property type="evidence" value="ECO:0007669"/>
    <property type="project" value="UniProtKB-KW"/>
</dbReference>
<dbReference type="PANTHER" id="PTHR32315">
    <property type="entry name" value="ADENINE PHOSPHORIBOSYLTRANSFERASE"/>
    <property type="match status" value="1"/>
</dbReference>
<evidence type="ECO:0000256" key="7">
    <source>
        <dbReference type="ARBA" id="ARBA00022741"/>
    </source>
</evidence>
<comment type="cofactor">
    <cofactor evidence="15">
        <name>Mg(2+)</name>
        <dbReference type="ChEBI" id="CHEBI:18420"/>
    </cofactor>
    <text evidence="15">Binds 1 Mg(2+) ion per subunit. The magnesium is bound as Mg-PRPP.</text>
</comment>
<comment type="similarity">
    <text evidence="2 15">Belongs to the UPRTase family.</text>
</comment>
<gene>
    <name evidence="15 17" type="primary">upp</name>
    <name evidence="17" type="ORF">NATSA_06675</name>
</gene>
<keyword evidence="6 15" id="KW-0808">Transferase</keyword>
<evidence type="ECO:0000256" key="15">
    <source>
        <dbReference type="HAMAP-Rule" id="MF_01218"/>
    </source>
</evidence>
<dbReference type="GO" id="GO:0005737">
    <property type="term" value="C:cytoplasm"/>
    <property type="evidence" value="ECO:0007669"/>
    <property type="project" value="UniProtKB-ARBA"/>
</dbReference>
<feature type="binding site" evidence="15">
    <location>
        <position position="80"/>
    </location>
    <ligand>
        <name>5-phospho-alpha-D-ribose 1-diphosphate</name>
        <dbReference type="ChEBI" id="CHEBI:58017"/>
    </ligand>
</feature>
<dbReference type="Gene3D" id="3.40.50.2020">
    <property type="match status" value="1"/>
</dbReference>
<evidence type="ECO:0000256" key="11">
    <source>
        <dbReference type="ARBA" id="ARBA00052919"/>
    </source>
</evidence>
<dbReference type="EC" id="2.4.2.9" evidence="3 15"/>
<evidence type="ECO:0000259" key="16">
    <source>
        <dbReference type="Pfam" id="PF14681"/>
    </source>
</evidence>
<keyword evidence="9 15" id="KW-0342">GTP-binding</keyword>
<keyword evidence="18" id="KW-1185">Reference proteome</keyword>
<evidence type="ECO:0000256" key="3">
    <source>
        <dbReference type="ARBA" id="ARBA00011894"/>
    </source>
</evidence>
<sequence>MTFKNVTLVDHPVVARDLTVLRNCETPPPVFRSALSRIAIILAYNSLKGLPLKKVEVETPIQKTDGYEIDTDVVVVSILRAGLGLVDAVMQFIPEAKIGHLGMYRDEITHQPVDYYSKIPENIKQAQVLLVDPMLATGGSATDSITFLKRKGAKNIRFMCLISAPEGIKRVQDEHPDISIITAAIDERLNDDAFIVPGLGDAGDRIFGTI</sequence>
<dbReference type="CDD" id="cd06223">
    <property type="entry name" value="PRTases_typeI"/>
    <property type="match status" value="1"/>
</dbReference>
<comment type="caution">
    <text evidence="17">The sequence shown here is derived from an EMBL/GenBank/DDBJ whole genome shotgun (WGS) entry which is preliminary data.</text>
</comment>
<dbReference type="GO" id="GO:0006223">
    <property type="term" value="P:uracil salvage"/>
    <property type="evidence" value="ECO:0007669"/>
    <property type="project" value="InterPro"/>
</dbReference>
<comment type="pathway">
    <text evidence="1 15">Pyrimidine metabolism; UMP biosynthesis via salvage pathway; UMP from uracil: step 1/1.</text>
</comment>
<dbReference type="PANTHER" id="PTHR32315:SF4">
    <property type="entry name" value="URACIL PHOSPHORIBOSYLTRANSFERASE, CHLOROPLASTIC"/>
    <property type="match status" value="1"/>
</dbReference>
<dbReference type="UniPathway" id="UPA00574">
    <property type="reaction ID" value="UER00636"/>
</dbReference>
<dbReference type="InterPro" id="IPR000836">
    <property type="entry name" value="PRTase_dom"/>
</dbReference>
<dbReference type="EMBL" id="JAFIDN010000004">
    <property type="protein sequence ID" value="MBP3192340.1"/>
    <property type="molecule type" value="Genomic_DNA"/>
</dbReference>
<dbReference type="InterPro" id="IPR005765">
    <property type="entry name" value="UPRT"/>
</dbReference>
<keyword evidence="8 15" id="KW-0460">Magnesium</keyword>
<dbReference type="FunFam" id="3.40.50.2020:FF:000003">
    <property type="entry name" value="Uracil phosphoribosyltransferase"/>
    <property type="match status" value="1"/>
</dbReference>
<keyword evidence="5 15" id="KW-0328">Glycosyltransferase</keyword>
<evidence type="ECO:0000256" key="14">
    <source>
        <dbReference type="ARBA" id="ARBA00079807"/>
    </source>
</evidence>
<feature type="domain" description="Phosphoribosyltransferase" evidence="16">
    <location>
        <begin position="9"/>
        <end position="209"/>
    </location>
</feature>
<keyword evidence="7 15" id="KW-0547">Nucleotide-binding</keyword>
<dbReference type="SUPFAM" id="SSF53271">
    <property type="entry name" value="PRTase-like"/>
    <property type="match status" value="1"/>
</dbReference>
<evidence type="ECO:0000256" key="12">
    <source>
        <dbReference type="ARBA" id="ARBA00056901"/>
    </source>
</evidence>
<comment type="catalytic activity">
    <reaction evidence="11 15">
        <text>UMP + diphosphate = 5-phospho-alpha-D-ribose 1-diphosphate + uracil</text>
        <dbReference type="Rhea" id="RHEA:13017"/>
        <dbReference type="ChEBI" id="CHEBI:17568"/>
        <dbReference type="ChEBI" id="CHEBI:33019"/>
        <dbReference type="ChEBI" id="CHEBI:57865"/>
        <dbReference type="ChEBI" id="CHEBI:58017"/>
        <dbReference type="EC" id="2.4.2.9"/>
    </reaction>
</comment>
<evidence type="ECO:0000256" key="4">
    <source>
        <dbReference type="ARBA" id="ARBA00022533"/>
    </source>
</evidence>
<proteinExistence type="inferred from homology"/>
<evidence type="ECO:0000256" key="5">
    <source>
        <dbReference type="ARBA" id="ARBA00022676"/>
    </source>
</evidence>
<evidence type="ECO:0000256" key="1">
    <source>
        <dbReference type="ARBA" id="ARBA00005180"/>
    </source>
</evidence>
<evidence type="ECO:0000313" key="17">
    <source>
        <dbReference type="EMBL" id="MBP3192340.1"/>
    </source>
</evidence>
<dbReference type="InterPro" id="IPR034332">
    <property type="entry name" value="Upp_B"/>
</dbReference>
<organism evidence="17 18">
    <name type="scientific">Natronogracilivirga saccharolytica</name>
    <dbReference type="NCBI Taxonomy" id="2812953"/>
    <lineage>
        <taxon>Bacteria</taxon>
        <taxon>Pseudomonadati</taxon>
        <taxon>Balneolota</taxon>
        <taxon>Balneolia</taxon>
        <taxon>Balneolales</taxon>
        <taxon>Cyclonatronaceae</taxon>
        <taxon>Natronogracilivirga</taxon>
    </lineage>
</organism>
<evidence type="ECO:0000256" key="9">
    <source>
        <dbReference type="ARBA" id="ARBA00023134"/>
    </source>
</evidence>
<dbReference type="RefSeq" id="WP_210511242.1">
    <property type="nucleotide sequence ID" value="NZ_JAFIDN010000004.1"/>
</dbReference>
<accession>A0A8J7RID1</accession>
<dbReference type="Proteomes" id="UP000673975">
    <property type="component" value="Unassembled WGS sequence"/>
</dbReference>
<dbReference type="NCBIfam" id="NF001097">
    <property type="entry name" value="PRK00129.1"/>
    <property type="match status" value="1"/>
</dbReference>
<dbReference type="Pfam" id="PF14681">
    <property type="entry name" value="UPRTase"/>
    <property type="match status" value="1"/>
</dbReference>
<dbReference type="HAMAP" id="MF_01218_B">
    <property type="entry name" value="Upp_B"/>
    <property type="match status" value="1"/>
</dbReference>
<dbReference type="InterPro" id="IPR029057">
    <property type="entry name" value="PRTase-like"/>
</dbReference>
<dbReference type="AlphaFoldDB" id="A0A8J7RID1"/>
<comment type="activity regulation">
    <text evidence="15">Allosterically activated by GTP.</text>
</comment>
<feature type="binding site" evidence="15">
    <location>
        <position position="195"/>
    </location>
    <ligand>
        <name>uracil</name>
        <dbReference type="ChEBI" id="CHEBI:17568"/>
    </ligand>
</feature>
<feature type="binding site" evidence="15">
    <location>
        <position position="105"/>
    </location>
    <ligand>
        <name>5-phospho-alpha-D-ribose 1-diphosphate</name>
        <dbReference type="ChEBI" id="CHEBI:58017"/>
    </ligand>
</feature>
<dbReference type="GO" id="GO:0000287">
    <property type="term" value="F:magnesium ion binding"/>
    <property type="evidence" value="ECO:0007669"/>
    <property type="project" value="UniProtKB-UniRule"/>
</dbReference>